<accession>A0ABP7E293</accession>
<keyword evidence="4 11" id="KW-0285">Flavoprotein</keyword>
<gene>
    <name evidence="13" type="ORF">GCM10022224_092080</name>
</gene>
<dbReference type="RefSeq" id="WP_344894188.1">
    <property type="nucleotide sequence ID" value="NZ_BAAAZP010000216.1"/>
</dbReference>
<feature type="region of interest" description="Disordered" evidence="12">
    <location>
        <begin position="295"/>
        <end position="334"/>
    </location>
</feature>
<dbReference type="EC" id="2.7.1.180" evidence="2 11"/>
<evidence type="ECO:0000313" key="14">
    <source>
        <dbReference type="Proteomes" id="UP001500902"/>
    </source>
</evidence>
<dbReference type="InterPro" id="IPR003374">
    <property type="entry name" value="ApbE-like_sf"/>
</dbReference>
<dbReference type="Pfam" id="PF02424">
    <property type="entry name" value="ApbE"/>
    <property type="match status" value="1"/>
</dbReference>
<name>A0ABP7E293_9ACTN</name>
<comment type="cofactor">
    <cofactor evidence="1">
        <name>Mg(2+)</name>
        <dbReference type="ChEBI" id="CHEBI:18420"/>
    </cofactor>
</comment>
<dbReference type="PANTHER" id="PTHR30040">
    <property type="entry name" value="THIAMINE BIOSYNTHESIS LIPOPROTEIN APBE"/>
    <property type="match status" value="1"/>
</dbReference>
<evidence type="ECO:0000256" key="10">
    <source>
        <dbReference type="ARBA" id="ARBA00048540"/>
    </source>
</evidence>
<sequence>MREHLMGTQVMVAGLTPGEAATVFAWLRRVERTFSRFRATSDTGRVNGGGVVEVSELFLTALGEAIRYAEATDGLFSPWLAGEVSRAGYTVDFAHLGRSPAPDSPPGPSAHRSGGAVEVDFGRRTVRVEGGLGVDLGGFVKGWSVQKAAEALRSRGVRRGLIDAGGDLVCWRDPSDPPWLVGVEHPLDAGSSLVTLGLPAGLVAVATSSVARRSWTGPEGNRLHHLIDPRTGRPSESDCVQATVVTDDLGAAEVHAKCLVILGTEEGPRWLSARAPSARPLLVTRAGTLLTPERTRAEHGLSPHLQPEGTGVERGVPLHPHLEGTEVGAAEVAG</sequence>
<evidence type="ECO:0000256" key="5">
    <source>
        <dbReference type="ARBA" id="ARBA00022679"/>
    </source>
</evidence>
<comment type="similarity">
    <text evidence="11">Belongs to the ApbE family.</text>
</comment>
<evidence type="ECO:0000256" key="8">
    <source>
        <dbReference type="ARBA" id="ARBA00022842"/>
    </source>
</evidence>
<dbReference type="InterPro" id="IPR024932">
    <property type="entry name" value="ApbE"/>
</dbReference>
<dbReference type="SUPFAM" id="SSF143631">
    <property type="entry name" value="ApbE-like"/>
    <property type="match status" value="1"/>
</dbReference>
<protein>
    <recommendedName>
        <fullName evidence="3 11">FAD:protein FMN transferase</fullName>
        <ecNumber evidence="2 11">2.7.1.180</ecNumber>
    </recommendedName>
    <alternativeName>
        <fullName evidence="9 11">Flavin transferase</fullName>
    </alternativeName>
</protein>
<evidence type="ECO:0000256" key="9">
    <source>
        <dbReference type="ARBA" id="ARBA00031306"/>
    </source>
</evidence>
<comment type="catalytic activity">
    <reaction evidence="10 11">
        <text>L-threonyl-[protein] + FAD = FMN-L-threonyl-[protein] + AMP + H(+)</text>
        <dbReference type="Rhea" id="RHEA:36847"/>
        <dbReference type="Rhea" id="RHEA-COMP:11060"/>
        <dbReference type="Rhea" id="RHEA-COMP:11061"/>
        <dbReference type="ChEBI" id="CHEBI:15378"/>
        <dbReference type="ChEBI" id="CHEBI:30013"/>
        <dbReference type="ChEBI" id="CHEBI:57692"/>
        <dbReference type="ChEBI" id="CHEBI:74257"/>
        <dbReference type="ChEBI" id="CHEBI:456215"/>
        <dbReference type="EC" id="2.7.1.180"/>
    </reaction>
</comment>
<evidence type="ECO:0000256" key="7">
    <source>
        <dbReference type="ARBA" id="ARBA00022827"/>
    </source>
</evidence>
<evidence type="ECO:0000256" key="12">
    <source>
        <dbReference type="SAM" id="MobiDB-lite"/>
    </source>
</evidence>
<proteinExistence type="inferred from homology"/>
<dbReference type="PIRSF" id="PIRSF006268">
    <property type="entry name" value="ApbE"/>
    <property type="match status" value="1"/>
</dbReference>
<dbReference type="Gene3D" id="3.10.520.10">
    <property type="entry name" value="ApbE-like domains"/>
    <property type="match status" value="1"/>
</dbReference>
<keyword evidence="6 11" id="KW-0479">Metal-binding</keyword>
<keyword evidence="8 11" id="KW-0460">Magnesium</keyword>
<evidence type="ECO:0000256" key="11">
    <source>
        <dbReference type="PIRNR" id="PIRNR006268"/>
    </source>
</evidence>
<evidence type="ECO:0000256" key="3">
    <source>
        <dbReference type="ARBA" id="ARBA00016337"/>
    </source>
</evidence>
<evidence type="ECO:0000256" key="4">
    <source>
        <dbReference type="ARBA" id="ARBA00022630"/>
    </source>
</evidence>
<dbReference type="Proteomes" id="UP001500902">
    <property type="component" value="Unassembled WGS sequence"/>
</dbReference>
<dbReference type="GO" id="GO:0016740">
    <property type="term" value="F:transferase activity"/>
    <property type="evidence" value="ECO:0007669"/>
    <property type="project" value="UniProtKB-KW"/>
</dbReference>
<dbReference type="EMBL" id="BAAAZP010000216">
    <property type="protein sequence ID" value="GAA3712107.1"/>
    <property type="molecule type" value="Genomic_DNA"/>
</dbReference>
<evidence type="ECO:0000313" key="13">
    <source>
        <dbReference type="EMBL" id="GAA3712107.1"/>
    </source>
</evidence>
<comment type="caution">
    <text evidence="13">The sequence shown here is derived from an EMBL/GenBank/DDBJ whole genome shotgun (WGS) entry which is preliminary data.</text>
</comment>
<evidence type="ECO:0000256" key="1">
    <source>
        <dbReference type="ARBA" id="ARBA00001946"/>
    </source>
</evidence>
<keyword evidence="7 11" id="KW-0274">FAD</keyword>
<evidence type="ECO:0000256" key="2">
    <source>
        <dbReference type="ARBA" id="ARBA00011955"/>
    </source>
</evidence>
<organism evidence="13 14">
    <name type="scientific">Nonomuraea antimicrobica</name>
    <dbReference type="NCBI Taxonomy" id="561173"/>
    <lineage>
        <taxon>Bacteria</taxon>
        <taxon>Bacillati</taxon>
        <taxon>Actinomycetota</taxon>
        <taxon>Actinomycetes</taxon>
        <taxon>Streptosporangiales</taxon>
        <taxon>Streptosporangiaceae</taxon>
        <taxon>Nonomuraea</taxon>
    </lineage>
</organism>
<keyword evidence="5 11" id="KW-0808">Transferase</keyword>
<keyword evidence="14" id="KW-1185">Reference proteome</keyword>
<reference evidence="14" key="1">
    <citation type="journal article" date="2019" name="Int. J. Syst. Evol. Microbiol.">
        <title>The Global Catalogue of Microorganisms (GCM) 10K type strain sequencing project: providing services to taxonomists for standard genome sequencing and annotation.</title>
        <authorList>
            <consortium name="The Broad Institute Genomics Platform"/>
            <consortium name="The Broad Institute Genome Sequencing Center for Infectious Disease"/>
            <person name="Wu L."/>
            <person name="Ma J."/>
        </authorList>
    </citation>
    <scope>NUCLEOTIDE SEQUENCE [LARGE SCALE GENOMIC DNA]</scope>
    <source>
        <strain evidence="14">JCM 16904</strain>
    </source>
</reference>
<evidence type="ECO:0000256" key="6">
    <source>
        <dbReference type="ARBA" id="ARBA00022723"/>
    </source>
</evidence>
<dbReference type="PANTHER" id="PTHR30040:SF2">
    <property type="entry name" value="FAD:PROTEIN FMN TRANSFERASE"/>
    <property type="match status" value="1"/>
</dbReference>